<dbReference type="RefSeq" id="WP_231444331.1">
    <property type="nucleotide sequence ID" value="NZ_JAJOMB010000011.1"/>
</dbReference>
<comment type="PTM">
    <text evidence="5">The conversion to 3-oxoalanine (also known as C-formylglycine, FGly), of a serine or cysteine residue in prokaryotes and of a cysteine residue in eukaryotes, is critical for catalytic activity.</text>
</comment>
<gene>
    <name evidence="9" type="ORF">LR394_20445</name>
</gene>
<evidence type="ECO:0000256" key="1">
    <source>
        <dbReference type="ARBA" id="ARBA00008779"/>
    </source>
</evidence>
<dbReference type="PANTHER" id="PTHR43108">
    <property type="entry name" value="N-ACETYLGLUCOSAMINE-6-SULFATASE FAMILY MEMBER"/>
    <property type="match status" value="1"/>
</dbReference>
<dbReference type="GO" id="GO:0008449">
    <property type="term" value="F:N-acetylglucosamine-6-sulfatase activity"/>
    <property type="evidence" value="ECO:0007669"/>
    <property type="project" value="InterPro"/>
</dbReference>
<evidence type="ECO:0000256" key="4">
    <source>
        <dbReference type="ARBA" id="ARBA00023180"/>
    </source>
</evidence>
<comment type="caution">
    <text evidence="9">The sequence shown here is derived from an EMBL/GenBank/DDBJ whole genome shotgun (WGS) entry which is preliminary data.</text>
</comment>
<dbReference type="PANTHER" id="PTHR43108:SF8">
    <property type="entry name" value="SD21168P"/>
    <property type="match status" value="1"/>
</dbReference>
<keyword evidence="3" id="KW-0378">Hydrolase</keyword>
<feature type="compositionally biased region" description="Low complexity" evidence="6">
    <location>
        <begin position="498"/>
        <end position="523"/>
    </location>
</feature>
<dbReference type="InterPro" id="IPR017850">
    <property type="entry name" value="Alkaline_phosphatase_core_sf"/>
</dbReference>
<protein>
    <submittedName>
        <fullName evidence="9">Sulfatase</fullName>
    </submittedName>
</protein>
<dbReference type="EMBL" id="JAJOMB010000011">
    <property type="protein sequence ID" value="MCD5313281.1"/>
    <property type="molecule type" value="Genomic_DNA"/>
</dbReference>
<reference evidence="9" key="1">
    <citation type="submission" date="2021-11" db="EMBL/GenBank/DDBJ databases">
        <title>Streptomyces corallinus and Kineosporia corallina sp. nov., two new coral-derived marine actinobacteria.</title>
        <authorList>
            <person name="Buangrab K."/>
            <person name="Sutthacheep M."/>
            <person name="Yeemin T."/>
            <person name="Harunari E."/>
            <person name="Igarashi Y."/>
            <person name="Sripreechasak P."/>
            <person name="Kanchanasin P."/>
            <person name="Tanasupawat S."/>
            <person name="Phongsopitanun W."/>
        </authorList>
    </citation>
    <scope>NUCLEOTIDE SEQUENCE</scope>
    <source>
        <strain evidence="9">JCM 31032</strain>
    </source>
</reference>
<sequence>MLKKRVLAVIAALSVTALTACSSAEAHNVSSVEATGPVAAAEKPNIVFVLTDDLATNLVEYMPTVKAMQEEGASFENYYVSNSLCCPSRSTIFTGMYPHNTEVMTNTAATGGGYYMFKGRQLDQNTFATDLQKVGYRTAMMGKYMNEYQAGTPKNPGTNNPVGWDEWALAGSGYAGFNYQLNQNGEVKRYGDAPEDYMTDVMSARGQDFIKRAAADGQPFMLELAPFTPHKPYIPAPRHENLYNDLKAPRTASYGKQNKNAPTWLASQKLTKSRIAKMDEQYRQRVRTVLSIDEMVADIRAQLRASGVEDNTYIVFSSDNGYHMGEHSLISGKMTAFRTDVQVPLIVVGPEVPAGAKVEDMASNIDLRSTFGDLAGAAVPTTVDGTSLAPLWSGGSLDRKYVLVEHKGMDVDKMDPDTGIFRSPIPPDYAAIRTTEWLYIKYNNGQREYYDLLKDPLELNNIAGRVSKTRIRQLDTKLRQIRECSGQDDCGTAQASGAKTPAQTATPSAPAPGTTAEPTATSPVAAGLPTTE</sequence>
<feature type="signal peptide" evidence="7">
    <location>
        <begin position="1"/>
        <end position="26"/>
    </location>
</feature>
<dbReference type="Proteomes" id="UP001138997">
    <property type="component" value="Unassembled WGS sequence"/>
</dbReference>
<evidence type="ECO:0000259" key="8">
    <source>
        <dbReference type="Pfam" id="PF00884"/>
    </source>
</evidence>
<evidence type="ECO:0000256" key="7">
    <source>
        <dbReference type="SAM" id="SignalP"/>
    </source>
</evidence>
<evidence type="ECO:0000256" key="5">
    <source>
        <dbReference type="PIRSR" id="PIRSR036666-50"/>
    </source>
</evidence>
<dbReference type="SUPFAM" id="SSF53649">
    <property type="entry name" value="Alkaline phosphatase-like"/>
    <property type="match status" value="1"/>
</dbReference>
<dbReference type="GO" id="GO:0030203">
    <property type="term" value="P:glycosaminoglycan metabolic process"/>
    <property type="evidence" value="ECO:0007669"/>
    <property type="project" value="InterPro"/>
</dbReference>
<organism evidence="9 10">
    <name type="scientific">Kineosporia babensis</name>
    <dbReference type="NCBI Taxonomy" id="499548"/>
    <lineage>
        <taxon>Bacteria</taxon>
        <taxon>Bacillati</taxon>
        <taxon>Actinomycetota</taxon>
        <taxon>Actinomycetes</taxon>
        <taxon>Kineosporiales</taxon>
        <taxon>Kineosporiaceae</taxon>
        <taxon>Kineosporia</taxon>
    </lineage>
</organism>
<proteinExistence type="inferred from homology"/>
<evidence type="ECO:0000313" key="9">
    <source>
        <dbReference type="EMBL" id="MCD5313281.1"/>
    </source>
</evidence>
<comment type="similarity">
    <text evidence="1">Belongs to the sulfatase family.</text>
</comment>
<name>A0A9X1NHC2_9ACTN</name>
<keyword evidence="10" id="KW-1185">Reference proteome</keyword>
<accession>A0A9X1NHC2</accession>
<keyword evidence="2 7" id="KW-0732">Signal</keyword>
<dbReference type="Gene3D" id="3.40.720.10">
    <property type="entry name" value="Alkaline Phosphatase, subunit A"/>
    <property type="match status" value="1"/>
</dbReference>
<dbReference type="InterPro" id="IPR024607">
    <property type="entry name" value="Sulfatase_CS"/>
</dbReference>
<dbReference type="Pfam" id="PF00884">
    <property type="entry name" value="Sulfatase"/>
    <property type="match status" value="1"/>
</dbReference>
<dbReference type="PIRSF" id="PIRSF036666">
    <property type="entry name" value="G6S"/>
    <property type="match status" value="1"/>
</dbReference>
<evidence type="ECO:0000256" key="2">
    <source>
        <dbReference type="ARBA" id="ARBA00022729"/>
    </source>
</evidence>
<evidence type="ECO:0000256" key="3">
    <source>
        <dbReference type="ARBA" id="ARBA00022801"/>
    </source>
</evidence>
<dbReference type="InterPro" id="IPR012251">
    <property type="entry name" value="GlcNAc_6-SO4ase"/>
</dbReference>
<dbReference type="AlphaFoldDB" id="A0A9X1NHC2"/>
<feature type="region of interest" description="Disordered" evidence="6">
    <location>
        <begin position="486"/>
        <end position="532"/>
    </location>
</feature>
<feature type="domain" description="Sulfatase N-terminal" evidence="8">
    <location>
        <begin position="44"/>
        <end position="377"/>
    </location>
</feature>
<feature type="chain" id="PRO_5040863250" evidence="7">
    <location>
        <begin position="27"/>
        <end position="532"/>
    </location>
</feature>
<dbReference type="InterPro" id="IPR000917">
    <property type="entry name" value="Sulfatase_N"/>
</dbReference>
<evidence type="ECO:0000313" key="10">
    <source>
        <dbReference type="Proteomes" id="UP001138997"/>
    </source>
</evidence>
<evidence type="ECO:0000256" key="6">
    <source>
        <dbReference type="SAM" id="MobiDB-lite"/>
    </source>
</evidence>
<dbReference type="PROSITE" id="PS00523">
    <property type="entry name" value="SULFATASE_1"/>
    <property type="match status" value="1"/>
</dbReference>
<dbReference type="CDD" id="cd16147">
    <property type="entry name" value="G6S"/>
    <property type="match status" value="1"/>
</dbReference>
<dbReference type="PROSITE" id="PS51257">
    <property type="entry name" value="PROKAR_LIPOPROTEIN"/>
    <property type="match status" value="1"/>
</dbReference>
<keyword evidence="4" id="KW-0325">Glycoprotein</keyword>
<feature type="modified residue" description="3-oxoalanine (Cys)" evidence="5">
    <location>
        <position position="85"/>
    </location>
</feature>